<comment type="caution">
    <text evidence="4">The sequence shown here is derived from an EMBL/GenBank/DDBJ whole genome shotgun (WGS) entry which is preliminary data.</text>
</comment>
<dbReference type="CDD" id="cd04301">
    <property type="entry name" value="NAT_SF"/>
    <property type="match status" value="1"/>
</dbReference>
<evidence type="ECO:0000313" key="4">
    <source>
        <dbReference type="EMBL" id="GHH65342.1"/>
    </source>
</evidence>
<dbReference type="PROSITE" id="PS51186">
    <property type="entry name" value="GNAT"/>
    <property type="match status" value="2"/>
</dbReference>
<evidence type="ECO:0000259" key="3">
    <source>
        <dbReference type="PROSITE" id="PS51186"/>
    </source>
</evidence>
<dbReference type="PANTHER" id="PTHR43877">
    <property type="entry name" value="AMINOALKYLPHOSPHONATE N-ACETYLTRANSFERASE-RELATED-RELATED"/>
    <property type="match status" value="1"/>
</dbReference>
<sequence>MSKPVSGLFAVSESPRPSIAERAAAPSTLPVPRAGGLTWRAWTRQDVPALAALMHAAEQADGRDWFTSPGEVAETFDAPMFDAAADTLVGLDSDSVMRAYAHAERFPTDGVTLLRAALSGGVHPSRRGEGIGTELLAWATGRARQALAAADADPRLSRLPGRISAHIEDGDPAERRDLLRAGGFEPIRYFANLMRDLSVPVPAIGLEPPLRLVPWSDPLEDAARLARNDAFRDHWGSQPRTPESWRAFRSSFAPQWSFLVVDESVEYEGSEQEQPGDGTVPPGTQYVVGLHRAGRYEHDWESQGYTAGYTDLLGVRRAYRGRRIAAALLTHAMHAFAHDGMQHAELDVDTDNPTGAPALYARLGYTKNAGSAAYTIEL</sequence>
<reference evidence="4" key="2">
    <citation type="submission" date="2020-09" db="EMBL/GenBank/DDBJ databases">
        <authorList>
            <person name="Sun Q."/>
            <person name="Zhou Y."/>
        </authorList>
    </citation>
    <scope>NUCLEOTIDE SEQUENCE</scope>
    <source>
        <strain evidence="4">CGMCC 4.7398</strain>
    </source>
</reference>
<dbReference type="GO" id="GO:0016747">
    <property type="term" value="F:acyltransferase activity, transferring groups other than amino-acyl groups"/>
    <property type="evidence" value="ECO:0007669"/>
    <property type="project" value="InterPro"/>
</dbReference>
<proteinExistence type="predicted"/>
<name>A0A919FHB1_9MICO</name>
<dbReference type="InterPro" id="IPR000182">
    <property type="entry name" value="GNAT_dom"/>
</dbReference>
<dbReference type="Gene3D" id="3.40.630.30">
    <property type="match status" value="1"/>
</dbReference>
<dbReference type="EMBL" id="BNAS01000001">
    <property type="protein sequence ID" value="GHH65342.1"/>
    <property type="molecule type" value="Genomic_DNA"/>
</dbReference>
<reference evidence="4" key="1">
    <citation type="journal article" date="2014" name="Int. J. Syst. Evol. Microbiol.">
        <title>Complete genome sequence of Corynebacterium casei LMG S-19264T (=DSM 44701T), isolated from a smear-ripened cheese.</title>
        <authorList>
            <consortium name="US DOE Joint Genome Institute (JGI-PGF)"/>
            <person name="Walter F."/>
            <person name="Albersmeier A."/>
            <person name="Kalinowski J."/>
            <person name="Ruckert C."/>
        </authorList>
    </citation>
    <scope>NUCLEOTIDE SEQUENCE</scope>
    <source>
        <strain evidence="4">CGMCC 4.7398</strain>
    </source>
</reference>
<organism evidence="4 5">
    <name type="scientific">Promicromonospora soli</name>
    <dbReference type="NCBI Taxonomy" id="2035533"/>
    <lineage>
        <taxon>Bacteria</taxon>
        <taxon>Bacillati</taxon>
        <taxon>Actinomycetota</taxon>
        <taxon>Actinomycetes</taxon>
        <taxon>Micrococcales</taxon>
        <taxon>Promicromonosporaceae</taxon>
        <taxon>Promicromonospora</taxon>
    </lineage>
</organism>
<dbReference type="RefSeq" id="WP_189667542.1">
    <property type="nucleotide sequence ID" value="NZ_BNAS01000001.1"/>
</dbReference>
<dbReference type="Pfam" id="PF00583">
    <property type="entry name" value="Acetyltransf_1"/>
    <property type="match status" value="1"/>
</dbReference>
<keyword evidence="2" id="KW-0012">Acyltransferase</keyword>
<dbReference type="SUPFAM" id="SSF55729">
    <property type="entry name" value="Acyl-CoA N-acyltransferases (Nat)"/>
    <property type="match status" value="2"/>
</dbReference>
<dbReference type="Proteomes" id="UP000627369">
    <property type="component" value="Unassembled WGS sequence"/>
</dbReference>
<feature type="domain" description="N-acetyltransferase" evidence="3">
    <location>
        <begin position="235"/>
        <end position="378"/>
    </location>
</feature>
<keyword evidence="1" id="KW-0808">Transferase</keyword>
<evidence type="ECO:0000313" key="5">
    <source>
        <dbReference type="Proteomes" id="UP000627369"/>
    </source>
</evidence>
<gene>
    <name evidence="4" type="ORF">GCM10017772_03430</name>
</gene>
<keyword evidence="5" id="KW-1185">Reference proteome</keyword>
<evidence type="ECO:0000256" key="1">
    <source>
        <dbReference type="ARBA" id="ARBA00022679"/>
    </source>
</evidence>
<dbReference type="InterPro" id="IPR050832">
    <property type="entry name" value="Bact_Acetyltransf"/>
</dbReference>
<evidence type="ECO:0000256" key="2">
    <source>
        <dbReference type="ARBA" id="ARBA00023315"/>
    </source>
</evidence>
<dbReference type="InterPro" id="IPR016181">
    <property type="entry name" value="Acyl_CoA_acyltransferase"/>
</dbReference>
<accession>A0A919FHB1</accession>
<protein>
    <submittedName>
        <fullName evidence="4">Acetyltransferase, GNAT</fullName>
    </submittedName>
</protein>
<dbReference type="AlphaFoldDB" id="A0A919FHB1"/>
<feature type="domain" description="N-acetyltransferase" evidence="3">
    <location>
        <begin position="37"/>
        <end position="211"/>
    </location>
</feature>